<evidence type="ECO:0000256" key="1">
    <source>
        <dbReference type="SAM" id="MobiDB-lite"/>
    </source>
</evidence>
<feature type="region of interest" description="Disordered" evidence="1">
    <location>
        <begin position="584"/>
        <end position="621"/>
    </location>
</feature>
<evidence type="ECO:0000313" key="3">
    <source>
        <dbReference type="WBParaSite" id="SMTH1_56750.1"/>
    </source>
</evidence>
<feature type="compositionally biased region" description="Polar residues" evidence="1">
    <location>
        <begin position="593"/>
        <end position="605"/>
    </location>
</feature>
<reference evidence="3" key="1">
    <citation type="submission" date="2023-11" db="UniProtKB">
        <authorList>
            <consortium name="WormBaseParasite"/>
        </authorList>
    </citation>
    <scope>IDENTIFICATION</scope>
</reference>
<dbReference type="AlphaFoldDB" id="A0AA85BKA6"/>
<sequence>MPPRFLLNIPLEKSSHYPSQSCKSLIDLGGSNVTILNNTINHLKTYQNFSGILKLAYPGSIQPLENLLLSSWGNVVMSEQFFPHLSMENPPSIRHPFVYENWKSQLSLHESNTFGMTIDKHTIFETSNPLTESVKHLPGITYESRVLGHFQNPELFHSPASLPKLTPSPDVKNRSHLSSINNKPLVLNISNPRFPPINSSKSTTTNDFSGLWPPSISLSNRIINKNNDGSLILQNDSFIPKALSDQQDFRIPTSIINDQKVVQNPSSICLATNNISVTISPALPNLITSSAFCCPTRFIPESVKTAVSNRTFCFVSSRNVAKLPSVCVHSTLINQKIHSSVAAPDVSYCGATPYHRSQPPRKSGDVSQVPVSTLSSFVKETNHLEESCLDIANLKNAPDKSIQQHELSPPKNLFHCDYCTFTSSNSDRLFRHINSRHLSSLERDKVKPSCLQVHPTSLSDISNQIIITSDYSSSSSSSFSITNSNSSLPVTDSTSSNVFETTVSNTPSTFTTQDNNNYRSCNLLPSESFPNIPVTVCVELSVNNKGSTLLNESSGSSYASGSTLDDTSDEKDSVFLGFTHMGSSRKRLHSPEGSETSLFDSSSQQKNRHRKNRITSNRHNVAALVDRGKSINFSSYMTISKQETKGYFTSKESTLLPVNSSFPLRDISVTLERLNDIPEYSHTDSDSSIINISSTSSEYSYQDTQRLTPDEIENPELEKQRMKDGFSLSYDNFKSSEQGTLSHKHNELNEDSEQIKKHPYLNELPVAVDSNQSEMLKMSNNRRRPSGAKKYSKQLEIPDQFLTLQSRSEMEADELQVDILTGEIFVKNIPLRSLVTGLKRPRFYQLELDYKKYLPRGGRSQPFRNSKGQHPFSNNSKNVHKVNRVITTANKRSNKEKK</sequence>
<dbReference type="WBParaSite" id="SMTH1_56750.1">
    <property type="protein sequence ID" value="SMTH1_56750.1"/>
    <property type="gene ID" value="SMTH1_56750"/>
</dbReference>
<evidence type="ECO:0000313" key="2">
    <source>
        <dbReference type="Proteomes" id="UP000050791"/>
    </source>
</evidence>
<feature type="compositionally biased region" description="Polar residues" evidence="1">
    <location>
        <begin position="862"/>
        <end position="877"/>
    </location>
</feature>
<feature type="region of interest" description="Disordered" evidence="1">
    <location>
        <begin position="856"/>
        <end position="879"/>
    </location>
</feature>
<feature type="region of interest" description="Disordered" evidence="1">
    <location>
        <begin position="549"/>
        <end position="568"/>
    </location>
</feature>
<name>A0AA85BKA6_9TREM</name>
<accession>A0AA85BKA6</accession>
<dbReference type="Proteomes" id="UP000050791">
    <property type="component" value="Unassembled WGS sequence"/>
</dbReference>
<feature type="compositionally biased region" description="Low complexity" evidence="1">
    <location>
        <begin position="553"/>
        <end position="562"/>
    </location>
</feature>
<protein>
    <submittedName>
        <fullName evidence="3">Uncharacterized protein</fullName>
    </submittedName>
</protein>
<proteinExistence type="predicted"/>
<organism evidence="2 3">
    <name type="scientific">Schistosoma mattheei</name>
    <dbReference type="NCBI Taxonomy" id="31246"/>
    <lineage>
        <taxon>Eukaryota</taxon>
        <taxon>Metazoa</taxon>
        <taxon>Spiralia</taxon>
        <taxon>Lophotrochozoa</taxon>
        <taxon>Platyhelminthes</taxon>
        <taxon>Trematoda</taxon>
        <taxon>Digenea</taxon>
        <taxon>Strigeidida</taxon>
        <taxon>Schistosomatoidea</taxon>
        <taxon>Schistosomatidae</taxon>
        <taxon>Schistosoma</taxon>
    </lineage>
</organism>